<evidence type="ECO:0000313" key="2">
    <source>
        <dbReference type="EMBL" id="EPY53050.1"/>
    </source>
</evidence>
<feature type="compositionally biased region" description="Low complexity" evidence="1">
    <location>
        <begin position="99"/>
        <end position="111"/>
    </location>
</feature>
<dbReference type="EMBL" id="KE546988">
    <property type="protein sequence ID" value="EPY53050.1"/>
    <property type="molecule type" value="Genomic_DNA"/>
</dbReference>
<dbReference type="RefSeq" id="XP_013021321.1">
    <property type="nucleotide sequence ID" value="XM_013165867.1"/>
</dbReference>
<keyword evidence="3" id="KW-1185">Reference proteome</keyword>
<protein>
    <submittedName>
        <fullName evidence="2">Uncharacterized protein</fullName>
    </submittedName>
</protein>
<sequence>MMESILPTPIGNSSVSTSFAVSSFPTSISGFSDRVTSRVPPTSFSEYGGSFVSQIPSSNNSGSTSVIASSATISSLGFNGNSTSSIPTTSSGFSDTVASPVPNNSSVSTSITASSASTKNSSFRRIASSLKPVSTTVSHGDSISTLLITPKEGIADSFVSSPTVTFSSASSFLPWPELSANSSDTKYGNSSADGFVTASTPIASSRIFSTFVVSILSSNSNSHGNASNTSKFSSQAVSASSQSSIIDSVASAGSKVSSFFGPLCFLC</sequence>
<organism evidence="2 3">
    <name type="scientific">Schizosaccharomyces cryophilus (strain OY26 / ATCC MYA-4695 / CBS 11777 / NBRC 106824 / NRRL Y48691)</name>
    <name type="common">Fission yeast</name>
    <dbReference type="NCBI Taxonomy" id="653667"/>
    <lineage>
        <taxon>Eukaryota</taxon>
        <taxon>Fungi</taxon>
        <taxon>Dikarya</taxon>
        <taxon>Ascomycota</taxon>
        <taxon>Taphrinomycotina</taxon>
        <taxon>Schizosaccharomycetes</taxon>
        <taxon>Schizosaccharomycetales</taxon>
        <taxon>Schizosaccharomycetaceae</taxon>
        <taxon>Schizosaccharomyces</taxon>
    </lineage>
</organism>
<dbReference type="Proteomes" id="UP000015464">
    <property type="component" value="Unassembled WGS sequence"/>
</dbReference>
<evidence type="ECO:0000313" key="3">
    <source>
        <dbReference type="Proteomes" id="UP000015464"/>
    </source>
</evidence>
<proteinExistence type="predicted"/>
<reference evidence="2 3" key="1">
    <citation type="journal article" date="2011" name="Science">
        <title>Comparative functional genomics of the fission yeasts.</title>
        <authorList>
            <person name="Rhind N."/>
            <person name="Chen Z."/>
            <person name="Yassour M."/>
            <person name="Thompson D.A."/>
            <person name="Haas B.J."/>
            <person name="Habib N."/>
            <person name="Wapinski I."/>
            <person name="Roy S."/>
            <person name="Lin M.F."/>
            <person name="Heiman D.I."/>
            <person name="Young S.K."/>
            <person name="Furuya K."/>
            <person name="Guo Y."/>
            <person name="Pidoux A."/>
            <person name="Chen H.M."/>
            <person name="Robbertse B."/>
            <person name="Goldberg J.M."/>
            <person name="Aoki K."/>
            <person name="Bayne E.H."/>
            <person name="Berlin A.M."/>
            <person name="Desjardins C.A."/>
            <person name="Dobbs E."/>
            <person name="Dukaj L."/>
            <person name="Fan L."/>
            <person name="FitzGerald M.G."/>
            <person name="French C."/>
            <person name="Gujja S."/>
            <person name="Hansen K."/>
            <person name="Keifenheim D."/>
            <person name="Levin J.Z."/>
            <person name="Mosher R.A."/>
            <person name="Mueller C.A."/>
            <person name="Pfiffner J."/>
            <person name="Priest M."/>
            <person name="Russ C."/>
            <person name="Smialowska A."/>
            <person name="Swoboda P."/>
            <person name="Sykes S.M."/>
            <person name="Vaughn M."/>
            <person name="Vengrova S."/>
            <person name="Yoder R."/>
            <person name="Zeng Q."/>
            <person name="Allshire R."/>
            <person name="Baulcombe D."/>
            <person name="Birren B.W."/>
            <person name="Brown W."/>
            <person name="Ekwall K."/>
            <person name="Kellis M."/>
            <person name="Leatherwood J."/>
            <person name="Levin H."/>
            <person name="Margalit H."/>
            <person name="Martienssen R."/>
            <person name="Nieduszynski C.A."/>
            <person name="Spatafora J.W."/>
            <person name="Friedman N."/>
            <person name="Dalgaard J.Z."/>
            <person name="Baumann P."/>
            <person name="Niki H."/>
            <person name="Regev A."/>
            <person name="Nusbaum C."/>
        </authorList>
    </citation>
    <scope>NUCLEOTIDE SEQUENCE [LARGE SCALE GENOMIC DNA]</scope>
    <source>
        <strain evidence="3">OY26 / ATCC MYA-4695 / CBS 11777 / NBRC 106824 / NRRL Y48691</strain>
    </source>
</reference>
<feature type="region of interest" description="Disordered" evidence="1">
    <location>
        <begin position="89"/>
        <end position="111"/>
    </location>
</feature>
<dbReference type="GeneID" id="25037921"/>
<dbReference type="OrthoDB" id="10630643at2759"/>
<name>S9W554_SCHCR</name>
<evidence type="ECO:0000256" key="1">
    <source>
        <dbReference type="SAM" id="MobiDB-lite"/>
    </source>
</evidence>
<dbReference type="HOGENOM" id="CLU_1042653_0_0_1"/>
<accession>S9W554</accession>
<gene>
    <name evidence="2" type="ORF">SPOG_03604</name>
</gene>
<dbReference type="AlphaFoldDB" id="S9W554"/>